<feature type="region of interest" description="RNA binding" evidence="4">
    <location>
        <begin position="272"/>
        <end position="278"/>
    </location>
</feature>
<dbReference type="EC" id="2.4.2.29" evidence="4"/>
<keyword evidence="4" id="KW-0671">Queuosine biosynthesis</keyword>
<dbReference type="NCBIfam" id="TIGR00449">
    <property type="entry name" value="tgt_general"/>
    <property type="match status" value="1"/>
</dbReference>
<dbReference type="InterPro" id="IPR050076">
    <property type="entry name" value="ArchSynthase1/Queuine_TRR"/>
</dbReference>
<feature type="binding site" evidence="4">
    <location>
        <begin position="117"/>
        <end position="121"/>
    </location>
    <ligand>
        <name>substrate</name>
    </ligand>
</feature>
<accession>A0ABQ4QL76</accession>
<feature type="domain" description="tRNA-guanine(15) transglycosylase-like" evidence="5">
    <location>
        <begin position="39"/>
        <end position="391"/>
    </location>
</feature>
<feature type="active site" description="Proton acceptor" evidence="4">
    <location>
        <position position="117"/>
    </location>
</feature>
<feature type="binding site" evidence="4">
    <location>
        <position position="241"/>
    </location>
    <ligand>
        <name>substrate</name>
    </ligand>
</feature>
<comment type="pathway">
    <text evidence="4">tRNA modification; tRNA-queuosine biosynthesis.</text>
</comment>
<feature type="binding site" evidence="4">
    <location>
        <position position="171"/>
    </location>
    <ligand>
        <name>substrate</name>
    </ligand>
</feature>
<keyword evidence="7" id="KW-1185">Reference proteome</keyword>
<keyword evidence="3 4" id="KW-0819">tRNA processing</keyword>
<dbReference type="Pfam" id="PF01702">
    <property type="entry name" value="TGT"/>
    <property type="match status" value="1"/>
</dbReference>
<feature type="active site" description="Nucleophile" evidence="4">
    <location>
        <position position="291"/>
    </location>
</feature>
<comment type="function">
    <text evidence="4">Catalyzes the base-exchange of a guanine (G) residue with the queuine precursor 7-aminomethyl-7-deazaguanine (PreQ1) at position 34 (anticodon wobble position) in tRNAs with GU(N) anticodons (tRNA-Asp, -Asn, -His and -Tyr). Catalysis occurs through a double-displacement mechanism. The nucleophile active site attacks the C1' of nucleotide 34 to detach the guanine base from the RNA, forming a covalent enzyme-RNA intermediate. The proton acceptor active site deprotonates the incoming PreQ1, allowing a nucleophilic attack on the C1' of the ribose to form the product. After dissociation, two additional enzymatic reactions on the tRNA convert PreQ1 to queuine (Q), resulting in the hypermodified nucleoside queuosine (7-(((4,5-cis-dihydroxy-2-cyclopenten-1-yl)amino)methyl)-7-deazaguanosine).</text>
</comment>
<feature type="binding site" evidence="4">
    <location>
        <position position="214"/>
    </location>
    <ligand>
        <name>substrate</name>
    </ligand>
</feature>
<protein>
    <recommendedName>
        <fullName evidence="4">Queuine tRNA-ribosyltransferase</fullName>
        <ecNumber evidence="4">2.4.2.29</ecNumber>
    </recommendedName>
    <alternativeName>
        <fullName evidence="4">Guanine insertion enzyme</fullName>
    </alternativeName>
    <alternativeName>
        <fullName evidence="4">tRNA-guanine transglycosylase</fullName>
    </alternativeName>
</protein>
<comment type="catalytic activity">
    <reaction evidence="4">
        <text>7-aminomethyl-7-carbaguanine + guanosine(34) in tRNA = 7-aminomethyl-7-carbaguanosine(34) in tRNA + guanine</text>
        <dbReference type="Rhea" id="RHEA:24104"/>
        <dbReference type="Rhea" id="RHEA-COMP:10341"/>
        <dbReference type="Rhea" id="RHEA-COMP:10342"/>
        <dbReference type="ChEBI" id="CHEBI:16235"/>
        <dbReference type="ChEBI" id="CHEBI:58703"/>
        <dbReference type="ChEBI" id="CHEBI:74269"/>
        <dbReference type="ChEBI" id="CHEBI:82833"/>
        <dbReference type="EC" id="2.4.2.29"/>
    </reaction>
</comment>
<feature type="region of interest" description="RNA binding; important for wobble base 34 recognition" evidence="4">
    <location>
        <begin position="296"/>
        <end position="300"/>
    </location>
</feature>
<name>A0ABQ4QL76_9HYPH</name>
<comment type="caution">
    <text evidence="6">The sequence shown here is derived from an EMBL/GenBank/DDBJ whole genome shotgun (WGS) entry which is preliminary data.</text>
</comment>
<dbReference type="Gene3D" id="3.20.20.105">
    <property type="entry name" value="Queuine tRNA-ribosyltransferase-like"/>
    <property type="match status" value="1"/>
</dbReference>
<evidence type="ECO:0000313" key="7">
    <source>
        <dbReference type="Proteomes" id="UP001055117"/>
    </source>
</evidence>
<dbReference type="HAMAP" id="MF_00168">
    <property type="entry name" value="Q_tRNA_Tgt"/>
    <property type="match status" value="1"/>
</dbReference>
<dbReference type="EMBL" id="BPQG01000061">
    <property type="protein sequence ID" value="GJD45953.1"/>
    <property type="molecule type" value="Genomic_DNA"/>
</dbReference>
<dbReference type="InterPro" id="IPR036511">
    <property type="entry name" value="TGT-like_sf"/>
</dbReference>
<evidence type="ECO:0000256" key="3">
    <source>
        <dbReference type="ARBA" id="ARBA00022694"/>
    </source>
</evidence>
<evidence type="ECO:0000256" key="1">
    <source>
        <dbReference type="ARBA" id="ARBA00022676"/>
    </source>
</evidence>
<comment type="caution">
    <text evidence="4">Lacks conserved residue(s) required for the propagation of feature annotation.</text>
</comment>
<dbReference type="Proteomes" id="UP001055117">
    <property type="component" value="Unassembled WGS sequence"/>
</dbReference>
<reference evidence="6 7" key="1">
    <citation type="journal article" date="2021" name="Front. Microbiol.">
        <title>Comprehensive Comparative Genomics and Phenotyping of Methylobacterium Species.</title>
        <authorList>
            <person name="Alessa O."/>
            <person name="Ogura Y."/>
            <person name="Fujitani Y."/>
            <person name="Takami H."/>
            <person name="Hayashi T."/>
            <person name="Sahin N."/>
            <person name="Tani A."/>
        </authorList>
    </citation>
    <scope>NUCLEOTIDE SEQUENCE [LARGE SCALE GENOMIC DNA]</scope>
    <source>
        <strain evidence="6 7">DSM 23679</strain>
    </source>
</reference>
<dbReference type="InterPro" id="IPR004803">
    <property type="entry name" value="TGT"/>
</dbReference>
<evidence type="ECO:0000256" key="2">
    <source>
        <dbReference type="ARBA" id="ARBA00022679"/>
    </source>
</evidence>
<comment type="subunit">
    <text evidence="4">Homodimer. Within each dimer, one monomer is responsible for RNA recognition and catalysis, while the other monomer binds to the replacement base PreQ1.</text>
</comment>
<dbReference type="InterPro" id="IPR002616">
    <property type="entry name" value="tRNA_ribo_trans-like"/>
</dbReference>
<sequence>MTEGPVEEKERGAIRKHLEAVPAMSDTDFAFAVHATDGQARTGAITMPRGKIRTPAFMPVGTAGTVKAMYASQVRDLGADVVLGNTYHLMLRPGAERMARLGGLHRFMRWDGPILTDSGGFQVMSLSALRKLDEQGVTFRSHVDGTAHHMSPERSIEIQGLLGSDIQMQLDECVRLPAEREAIEKAMRLSLRWAERCRTAFGEQPGKAMFGIVQGGDVPELRIESARALADLDLKGYAIGGLAVGEPQAVMLAMIETVEPHLPSTKPRYLMGVGTPDDLMRSVARGIDMFDCVMPTRAGRHGLAYTRHGRINLRNARHAEDTRPLDEASACEASRAYSRAYLHHLVRSDEILGMMLLTWNNLAYYQDLMAGMRVAITEGRLDAFCEETRAGWARAERDAAG</sequence>
<organism evidence="6 7">
    <name type="scientific">Methylobacterium cerastii</name>
    <dbReference type="NCBI Taxonomy" id="932741"/>
    <lineage>
        <taxon>Bacteria</taxon>
        <taxon>Pseudomonadati</taxon>
        <taxon>Pseudomonadota</taxon>
        <taxon>Alphaproteobacteria</taxon>
        <taxon>Hyphomicrobiales</taxon>
        <taxon>Methylobacteriaceae</taxon>
        <taxon>Methylobacterium</taxon>
    </lineage>
</organism>
<dbReference type="PANTHER" id="PTHR46499:SF1">
    <property type="entry name" value="QUEUINE TRNA-RIBOSYLTRANSFERASE"/>
    <property type="match status" value="1"/>
</dbReference>
<evidence type="ECO:0000313" key="6">
    <source>
        <dbReference type="EMBL" id="GJD45953.1"/>
    </source>
</evidence>
<dbReference type="NCBIfam" id="TIGR00430">
    <property type="entry name" value="Q_tRNA_tgt"/>
    <property type="match status" value="1"/>
</dbReference>
<keyword evidence="2 4" id="KW-0808">Transferase</keyword>
<gene>
    <name evidence="4 6" type="primary">tgt</name>
    <name evidence="6" type="ORF">AFCDBAGC_3832</name>
</gene>
<comment type="similarity">
    <text evidence="4">Belongs to the queuine tRNA-ribosyltransferase family.</text>
</comment>
<proteinExistence type="inferred from homology"/>
<evidence type="ECO:0000256" key="4">
    <source>
        <dbReference type="HAMAP-Rule" id="MF_00168"/>
    </source>
</evidence>
<dbReference type="SUPFAM" id="SSF51713">
    <property type="entry name" value="tRNA-guanine transglycosylase"/>
    <property type="match status" value="1"/>
</dbReference>
<evidence type="ECO:0000259" key="5">
    <source>
        <dbReference type="Pfam" id="PF01702"/>
    </source>
</evidence>
<dbReference type="PANTHER" id="PTHR46499">
    <property type="entry name" value="QUEUINE TRNA-RIBOSYLTRANSFERASE"/>
    <property type="match status" value="1"/>
</dbReference>
<keyword evidence="1 4" id="KW-0328">Glycosyltransferase</keyword>